<accession>A0A4Y2HKI8</accession>
<proteinExistence type="predicted"/>
<evidence type="ECO:0000313" key="2">
    <source>
        <dbReference type="EMBL" id="GBM65881.1"/>
    </source>
</evidence>
<gene>
    <name evidence="2" type="ORF">AVEN_238814_1</name>
</gene>
<evidence type="ECO:0000256" key="1">
    <source>
        <dbReference type="SAM" id="MobiDB-lite"/>
    </source>
</evidence>
<feature type="region of interest" description="Disordered" evidence="1">
    <location>
        <begin position="32"/>
        <end position="52"/>
    </location>
</feature>
<dbReference type="Proteomes" id="UP000499080">
    <property type="component" value="Unassembled WGS sequence"/>
</dbReference>
<dbReference type="AlphaFoldDB" id="A0A4Y2HKI8"/>
<protein>
    <submittedName>
        <fullName evidence="2">Uncharacterized protein</fullName>
    </submittedName>
</protein>
<reference evidence="2 3" key="1">
    <citation type="journal article" date="2019" name="Sci. Rep.">
        <title>Orb-weaving spider Araneus ventricosus genome elucidates the spidroin gene catalogue.</title>
        <authorList>
            <person name="Kono N."/>
            <person name="Nakamura H."/>
            <person name="Ohtoshi R."/>
            <person name="Moran D.A.P."/>
            <person name="Shinohara A."/>
            <person name="Yoshida Y."/>
            <person name="Fujiwara M."/>
            <person name="Mori M."/>
            <person name="Tomita M."/>
            <person name="Arakawa K."/>
        </authorList>
    </citation>
    <scope>NUCLEOTIDE SEQUENCE [LARGE SCALE GENOMIC DNA]</scope>
</reference>
<keyword evidence="3" id="KW-1185">Reference proteome</keyword>
<evidence type="ECO:0000313" key="3">
    <source>
        <dbReference type="Proteomes" id="UP000499080"/>
    </source>
</evidence>
<name>A0A4Y2HKI8_ARAVE</name>
<comment type="caution">
    <text evidence="2">The sequence shown here is derived from an EMBL/GenBank/DDBJ whole genome shotgun (WGS) entry which is preliminary data.</text>
</comment>
<organism evidence="2 3">
    <name type="scientific">Araneus ventricosus</name>
    <name type="common">Orbweaver spider</name>
    <name type="synonym">Epeira ventricosa</name>
    <dbReference type="NCBI Taxonomy" id="182803"/>
    <lineage>
        <taxon>Eukaryota</taxon>
        <taxon>Metazoa</taxon>
        <taxon>Ecdysozoa</taxon>
        <taxon>Arthropoda</taxon>
        <taxon>Chelicerata</taxon>
        <taxon>Arachnida</taxon>
        <taxon>Araneae</taxon>
        <taxon>Araneomorphae</taxon>
        <taxon>Entelegynae</taxon>
        <taxon>Araneoidea</taxon>
        <taxon>Araneidae</taxon>
        <taxon>Araneus</taxon>
    </lineage>
</organism>
<dbReference type="EMBL" id="BGPR01001999">
    <property type="protein sequence ID" value="GBM65881.1"/>
    <property type="molecule type" value="Genomic_DNA"/>
</dbReference>
<sequence>MCHNSFELLPTGPEHMLETMCSEEWGKLSLGFSQDDPGGKVKGNPPTKKKEKNSMFYPACSLEALRDSSRIAWEEGDDLFLLSSKFRDSLPPVEEDLLHTIDFSGQPPNQVGRWE</sequence>